<gene>
    <name evidence="2" type="ORF">KK103_12045</name>
</gene>
<comment type="caution">
    <text evidence="2">The sequence shown here is derived from an EMBL/GenBank/DDBJ whole genome shotgun (WGS) entry which is preliminary data.</text>
</comment>
<dbReference type="EMBL" id="JAHEWX010000015">
    <property type="protein sequence ID" value="MBT1542497.1"/>
    <property type="molecule type" value="Genomic_DNA"/>
</dbReference>
<organism evidence="2 3">
    <name type="scientific">Curtobacterium flaccumfaciens pv. flaccumfaciens</name>
    <dbReference type="NCBI Taxonomy" id="138532"/>
    <lineage>
        <taxon>Bacteria</taxon>
        <taxon>Bacillati</taxon>
        <taxon>Actinomycetota</taxon>
        <taxon>Actinomycetes</taxon>
        <taxon>Micrococcales</taxon>
        <taxon>Microbacteriaceae</taxon>
        <taxon>Curtobacterium</taxon>
    </lineage>
</organism>
<feature type="region of interest" description="Disordered" evidence="1">
    <location>
        <begin position="1"/>
        <end position="24"/>
    </location>
</feature>
<accession>A0A9Q2ZQJ8</accession>
<proteinExistence type="predicted"/>
<dbReference type="RefSeq" id="WP_214563290.1">
    <property type="nucleotide sequence ID" value="NZ_JAHEWX010000015.1"/>
</dbReference>
<evidence type="ECO:0000313" key="3">
    <source>
        <dbReference type="Proteomes" id="UP000709437"/>
    </source>
</evidence>
<sequence length="94" mass="11067">MPQYQWSPPEHPDPPEDQPQGIDGVEWSESVDHAPVWVDVEFSRTGRQRLPGFVDAATDDRVYVQLVHMGFAHRVWLPRERVTRRALKPRRPDW</sequence>
<evidence type="ECO:0000313" key="2">
    <source>
        <dbReference type="EMBL" id="MBT1542497.1"/>
    </source>
</evidence>
<dbReference type="Proteomes" id="UP000709437">
    <property type="component" value="Unassembled WGS sequence"/>
</dbReference>
<reference evidence="2" key="1">
    <citation type="submission" date="2021-05" db="EMBL/GenBank/DDBJ databases">
        <title>Whole genome sequence of Curtobacterium flaccumfaciens pv. flaccumfaciens strain CFBP 3417.</title>
        <authorList>
            <person name="Osdaghi E."/>
            <person name="Taghouti G."/>
            <person name="Portier P."/>
            <person name="Fazliarab A."/>
            <person name="Taghavi S.M."/>
            <person name="Briand M."/>
            <person name="Le-Saux M."/>
            <person name="Jacques M.-A."/>
        </authorList>
    </citation>
    <scope>NUCLEOTIDE SEQUENCE</scope>
    <source>
        <strain evidence="2">CFBP 3417</strain>
    </source>
</reference>
<evidence type="ECO:0000256" key="1">
    <source>
        <dbReference type="SAM" id="MobiDB-lite"/>
    </source>
</evidence>
<name>A0A9Q2ZQJ8_9MICO</name>
<dbReference type="AlphaFoldDB" id="A0A9Q2ZQJ8"/>
<protein>
    <submittedName>
        <fullName evidence="2">Uncharacterized protein</fullName>
    </submittedName>
</protein>